<proteinExistence type="predicted"/>
<sequence length="106" mass="11795">MHSNQGLFGEGLTFLSACQTALLHLNPDPKAICQTRWPFRILPLASVYPSSYQIELDDVFPNLWRAILDASTCVGLSWRFFSSSSITARPPAWMQKCSNASLKSGM</sequence>
<name>A0A7C8YPP6_OPUST</name>
<dbReference type="EMBL" id="GISG01043831">
    <property type="protein sequence ID" value="MBA4623632.1"/>
    <property type="molecule type" value="Transcribed_RNA"/>
</dbReference>
<protein>
    <submittedName>
        <fullName evidence="1">Uncharacterized protein</fullName>
    </submittedName>
</protein>
<organism evidence="1">
    <name type="scientific">Opuntia streptacantha</name>
    <name type="common">Prickly pear cactus</name>
    <name type="synonym">Opuntia cardona</name>
    <dbReference type="NCBI Taxonomy" id="393608"/>
    <lineage>
        <taxon>Eukaryota</taxon>
        <taxon>Viridiplantae</taxon>
        <taxon>Streptophyta</taxon>
        <taxon>Embryophyta</taxon>
        <taxon>Tracheophyta</taxon>
        <taxon>Spermatophyta</taxon>
        <taxon>Magnoliopsida</taxon>
        <taxon>eudicotyledons</taxon>
        <taxon>Gunneridae</taxon>
        <taxon>Pentapetalae</taxon>
        <taxon>Caryophyllales</taxon>
        <taxon>Cactineae</taxon>
        <taxon>Cactaceae</taxon>
        <taxon>Opuntioideae</taxon>
        <taxon>Opuntia</taxon>
    </lineage>
</organism>
<evidence type="ECO:0000313" key="1">
    <source>
        <dbReference type="EMBL" id="MBA4623632.1"/>
    </source>
</evidence>
<reference evidence="1" key="2">
    <citation type="submission" date="2020-07" db="EMBL/GenBank/DDBJ databases">
        <authorList>
            <person name="Vera ALvarez R."/>
            <person name="Arias-Moreno D.M."/>
            <person name="Jimenez-Jacinto V."/>
            <person name="Jimenez-Bremont J.F."/>
            <person name="Swaminathan K."/>
            <person name="Moose S.P."/>
            <person name="Guerrero-Gonzalez M.L."/>
            <person name="Marino-Ramirez L."/>
            <person name="Landsman D."/>
            <person name="Rodriguez-Kessler M."/>
            <person name="Delgado-Sanchez P."/>
        </authorList>
    </citation>
    <scope>NUCLEOTIDE SEQUENCE</scope>
    <source>
        <tissue evidence="1">Cladode</tissue>
    </source>
</reference>
<accession>A0A7C8YPP6</accession>
<dbReference type="AlphaFoldDB" id="A0A7C8YPP6"/>
<reference evidence="1" key="1">
    <citation type="journal article" date="2013" name="J. Plant Res.">
        <title>Effect of fungi and light on seed germination of three Opuntia species from semiarid lands of central Mexico.</title>
        <authorList>
            <person name="Delgado-Sanchez P."/>
            <person name="Jimenez-Bremont J.F."/>
            <person name="Guerrero-Gonzalez Mde L."/>
            <person name="Flores J."/>
        </authorList>
    </citation>
    <scope>NUCLEOTIDE SEQUENCE</scope>
    <source>
        <tissue evidence="1">Cladode</tissue>
    </source>
</reference>